<name>A0A074VT10_AURM1</name>
<proteinExistence type="predicted"/>
<dbReference type="CDD" id="cd11040">
    <property type="entry name" value="CYP7_CYP8-like"/>
    <property type="match status" value="1"/>
</dbReference>
<gene>
    <name evidence="1" type="ORF">M437DRAFT_52917</name>
</gene>
<dbReference type="AlphaFoldDB" id="A0A074VT10"/>
<dbReference type="InterPro" id="IPR001128">
    <property type="entry name" value="Cyt_P450"/>
</dbReference>
<evidence type="ECO:0000313" key="2">
    <source>
        <dbReference type="Proteomes" id="UP000030672"/>
    </source>
</evidence>
<accession>A0A074VT10</accession>
<dbReference type="GO" id="GO:0016705">
    <property type="term" value="F:oxidoreductase activity, acting on paired donors, with incorporation or reduction of molecular oxygen"/>
    <property type="evidence" value="ECO:0007669"/>
    <property type="project" value="InterPro"/>
</dbReference>
<dbReference type="PANTHER" id="PTHR47582">
    <property type="entry name" value="P450, PUTATIVE (EUROFUNG)-RELATED"/>
    <property type="match status" value="1"/>
</dbReference>
<dbReference type="STRING" id="1043003.A0A074VT10"/>
<dbReference type="RefSeq" id="XP_040877865.1">
    <property type="nucleotide sequence ID" value="XM_041022439.1"/>
</dbReference>
<protein>
    <submittedName>
        <fullName evidence="1">Cytochrome P450</fullName>
    </submittedName>
</protein>
<dbReference type="PANTHER" id="PTHR47582:SF1">
    <property type="entry name" value="P450, PUTATIVE (EUROFUNG)-RELATED"/>
    <property type="match status" value="1"/>
</dbReference>
<keyword evidence="2" id="KW-1185">Reference proteome</keyword>
<dbReference type="InterPro" id="IPR053007">
    <property type="entry name" value="CYP450_monoxygenase_sec-met"/>
</dbReference>
<dbReference type="EMBL" id="KL584840">
    <property type="protein sequence ID" value="KEQ60842.1"/>
    <property type="molecule type" value="Genomic_DNA"/>
</dbReference>
<dbReference type="GeneID" id="63915812"/>
<dbReference type="InterPro" id="IPR036396">
    <property type="entry name" value="Cyt_P450_sf"/>
</dbReference>
<dbReference type="GO" id="GO:0020037">
    <property type="term" value="F:heme binding"/>
    <property type="evidence" value="ECO:0007669"/>
    <property type="project" value="InterPro"/>
</dbReference>
<dbReference type="Gene3D" id="1.10.630.10">
    <property type="entry name" value="Cytochrome P450"/>
    <property type="match status" value="1"/>
</dbReference>
<dbReference type="HOGENOM" id="CLU_018012_4_2_1"/>
<dbReference type="SUPFAM" id="SSF48264">
    <property type="entry name" value="Cytochrome P450"/>
    <property type="match status" value="1"/>
</dbReference>
<dbReference type="GO" id="GO:0004497">
    <property type="term" value="F:monooxygenase activity"/>
    <property type="evidence" value="ECO:0007669"/>
    <property type="project" value="InterPro"/>
</dbReference>
<organism evidence="1 2">
    <name type="scientific">Aureobasidium melanogenum (strain CBS 110374)</name>
    <name type="common">Aureobasidium pullulans var. melanogenum</name>
    <dbReference type="NCBI Taxonomy" id="1043003"/>
    <lineage>
        <taxon>Eukaryota</taxon>
        <taxon>Fungi</taxon>
        <taxon>Dikarya</taxon>
        <taxon>Ascomycota</taxon>
        <taxon>Pezizomycotina</taxon>
        <taxon>Dothideomycetes</taxon>
        <taxon>Dothideomycetidae</taxon>
        <taxon>Dothideales</taxon>
        <taxon>Saccotheciaceae</taxon>
        <taxon>Aureobasidium</taxon>
    </lineage>
</organism>
<reference evidence="1 2" key="1">
    <citation type="journal article" date="2014" name="BMC Genomics">
        <title>Genome sequencing of four Aureobasidium pullulans varieties: biotechnological potential, stress tolerance, and description of new species.</title>
        <authorList>
            <person name="Gostin Ar C."/>
            <person name="Ohm R.A."/>
            <person name="Kogej T."/>
            <person name="Sonjak S."/>
            <person name="Turk M."/>
            <person name="Zajc J."/>
            <person name="Zalar P."/>
            <person name="Grube M."/>
            <person name="Sun H."/>
            <person name="Han J."/>
            <person name="Sharma A."/>
            <person name="Chiniquy J."/>
            <person name="Ngan C.Y."/>
            <person name="Lipzen A."/>
            <person name="Barry K."/>
            <person name="Grigoriev I.V."/>
            <person name="Gunde-Cimerman N."/>
        </authorList>
    </citation>
    <scope>NUCLEOTIDE SEQUENCE [LARGE SCALE GENOMIC DNA]</scope>
    <source>
        <strain evidence="1 2">CBS 110374</strain>
    </source>
</reference>
<dbReference type="Pfam" id="PF00067">
    <property type="entry name" value="p450"/>
    <property type="match status" value="1"/>
</dbReference>
<evidence type="ECO:0000313" key="1">
    <source>
        <dbReference type="EMBL" id="KEQ60842.1"/>
    </source>
</evidence>
<dbReference type="Proteomes" id="UP000030672">
    <property type="component" value="Unassembled WGS sequence"/>
</dbReference>
<sequence length="508" mass="57122">MIYEFGYCLLALILFTYTAEYLLGLTDNVQEPPRLRSNMPLIGHIVGILRYGPSYHSQLRVASSSEIFTLGILNFKLYTSVSTRLLPAIQRQSKTLSFRPMMQHVARRWGDASDETNRAFGGPLLEDFSHAMRMSLAPGPLLDEQNKRMAERALSDIDALASSSKTEGSKIMLLAWARHVVTQASSCGVYGNEHPLIDPEVEQAFWTWHSHLSAHISGLGFDIFRRGYAARQKVFDAHARYCSDIPSDASLLFTERWRVLLEAGISEADCIKQQATLPIGMLSNTVPTLHWTICELYSRQDLLAEVREELEAHAIVEKEDGFALDVAALKTDCSLLLSVFQETQRTRHIHAAIRKVMSDTLLDGKYILKKGNYLQMPGSSIHSNIELWGPSATEFDPYRFCNQDSHASGSKQRGRDFLAWGAPPHLCPARQFAAKEILILVALLVMRVDLRPVRGIWEKSPALDLNDPATVLNPKTDVQVHVSEREKWAGKWRLHMLPSTCRVPLESG</sequence>
<dbReference type="GO" id="GO:0005506">
    <property type="term" value="F:iron ion binding"/>
    <property type="evidence" value="ECO:0007669"/>
    <property type="project" value="InterPro"/>
</dbReference>